<evidence type="ECO:0000313" key="1">
    <source>
        <dbReference type="EMBL" id="KAH7136248.1"/>
    </source>
</evidence>
<evidence type="ECO:0000313" key="2">
    <source>
        <dbReference type="Proteomes" id="UP000738349"/>
    </source>
</evidence>
<keyword evidence="2" id="KW-1185">Reference proteome</keyword>
<dbReference type="Proteomes" id="UP000738349">
    <property type="component" value="Unassembled WGS sequence"/>
</dbReference>
<dbReference type="EMBL" id="JAGMUV010000013">
    <property type="protein sequence ID" value="KAH7136248.1"/>
    <property type="molecule type" value="Genomic_DNA"/>
</dbReference>
<evidence type="ECO:0008006" key="3">
    <source>
        <dbReference type="Google" id="ProtNLM"/>
    </source>
</evidence>
<dbReference type="OrthoDB" id="4161727at2759"/>
<accession>A0A9P9IUS3</accession>
<sequence length="279" mass="32172">FACPFLKHNEARCRHPKWSCCWHGWPTVHRVKEHLYRRHMLPRYQCNRCYEDLGSLASFTEHQRLPVPCQLRDLAQREGIDEDQERRLRSKRRTKRKPTEEEKWVDVYGILFPGDELIPSPYQSLLFTEESSRGLESGRTILERFEVFAQNEFPRRMRPHVGGLVDRAVEQALTPETLTNAFGTVLQSILRSFRESNTSPNNHRDNTNNLDAPQQLDITSGASVHIGESAEAPASRIHNGGWDEAPAADIDFLANMVDQIPGQELEFDFDTFLSSLDEN</sequence>
<dbReference type="AlphaFoldDB" id="A0A9P9IUS3"/>
<comment type="caution">
    <text evidence="1">The sequence shown here is derived from an EMBL/GenBank/DDBJ whole genome shotgun (WGS) entry which is preliminary data.</text>
</comment>
<dbReference type="PANTHER" id="PTHR38166:SF1">
    <property type="entry name" value="C2H2-TYPE DOMAIN-CONTAINING PROTEIN"/>
    <property type="match status" value="1"/>
</dbReference>
<protein>
    <recommendedName>
        <fullName evidence="3">C2H2-type domain-containing protein</fullName>
    </recommendedName>
</protein>
<name>A0A9P9IUS3_9HYPO</name>
<organism evidence="1 2">
    <name type="scientific">Dactylonectria macrodidyma</name>
    <dbReference type="NCBI Taxonomy" id="307937"/>
    <lineage>
        <taxon>Eukaryota</taxon>
        <taxon>Fungi</taxon>
        <taxon>Dikarya</taxon>
        <taxon>Ascomycota</taxon>
        <taxon>Pezizomycotina</taxon>
        <taxon>Sordariomycetes</taxon>
        <taxon>Hypocreomycetidae</taxon>
        <taxon>Hypocreales</taxon>
        <taxon>Nectriaceae</taxon>
        <taxon>Dactylonectria</taxon>
    </lineage>
</organism>
<feature type="non-terminal residue" evidence="1">
    <location>
        <position position="279"/>
    </location>
</feature>
<gene>
    <name evidence="1" type="ORF">EDB81DRAFT_657399</name>
</gene>
<dbReference type="PANTHER" id="PTHR38166">
    <property type="entry name" value="C2H2-TYPE DOMAIN-CONTAINING PROTEIN-RELATED"/>
    <property type="match status" value="1"/>
</dbReference>
<reference evidence="1" key="1">
    <citation type="journal article" date="2021" name="Nat. Commun.">
        <title>Genetic determinants of endophytism in the Arabidopsis root mycobiome.</title>
        <authorList>
            <person name="Mesny F."/>
            <person name="Miyauchi S."/>
            <person name="Thiergart T."/>
            <person name="Pickel B."/>
            <person name="Atanasova L."/>
            <person name="Karlsson M."/>
            <person name="Huettel B."/>
            <person name="Barry K.W."/>
            <person name="Haridas S."/>
            <person name="Chen C."/>
            <person name="Bauer D."/>
            <person name="Andreopoulos W."/>
            <person name="Pangilinan J."/>
            <person name="LaButti K."/>
            <person name="Riley R."/>
            <person name="Lipzen A."/>
            <person name="Clum A."/>
            <person name="Drula E."/>
            <person name="Henrissat B."/>
            <person name="Kohler A."/>
            <person name="Grigoriev I.V."/>
            <person name="Martin F.M."/>
            <person name="Hacquard S."/>
        </authorList>
    </citation>
    <scope>NUCLEOTIDE SEQUENCE</scope>
    <source>
        <strain evidence="1">MPI-CAGE-AT-0147</strain>
    </source>
</reference>
<proteinExistence type="predicted"/>